<dbReference type="RefSeq" id="WP_185142111.1">
    <property type="nucleotide sequence ID" value="NZ_JACJVP010000010.1"/>
</dbReference>
<dbReference type="EMBL" id="JACJVP010000010">
    <property type="protein sequence ID" value="MBB6670637.1"/>
    <property type="molecule type" value="Genomic_DNA"/>
</dbReference>
<protein>
    <submittedName>
        <fullName evidence="1">Uncharacterized protein</fullName>
    </submittedName>
</protein>
<dbReference type="AlphaFoldDB" id="A0A7X0RNB3"/>
<dbReference type="Proteomes" id="UP000547209">
    <property type="component" value="Unassembled WGS sequence"/>
</dbReference>
<gene>
    <name evidence="1" type="ORF">H7C19_08035</name>
</gene>
<accession>A0A7X0RNB3</accession>
<keyword evidence="2" id="KW-1185">Reference proteome</keyword>
<evidence type="ECO:0000313" key="1">
    <source>
        <dbReference type="EMBL" id="MBB6670637.1"/>
    </source>
</evidence>
<evidence type="ECO:0000313" key="2">
    <source>
        <dbReference type="Proteomes" id="UP000547209"/>
    </source>
</evidence>
<proteinExistence type="predicted"/>
<name>A0A7X0RNB3_9BACL</name>
<sequence length="196" mass="21768">MKVDVYAVWLAIGWIPYLTVDRSVDRLFWLNRDFREGVREALGLEDSTLGAYEARAIVQLRQPIPLGWAEAVRVRLQAEWARREKDRSIEAVQRELRETVQSVTRIYEGKAATVDMEAEIVTPAPQVASAERYRAEGRALALRVARLPQQLAGRALLLGEAAAMLAAPDAAALLRELQLAALLGAARPGSLRSRVD</sequence>
<organism evidence="1 2">
    <name type="scientific">Cohnella nanjingensis</name>
    <dbReference type="NCBI Taxonomy" id="1387779"/>
    <lineage>
        <taxon>Bacteria</taxon>
        <taxon>Bacillati</taxon>
        <taxon>Bacillota</taxon>
        <taxon>Bacilli</taxon>
        <taxon>Bacillales</taxon>
        <taxon>Paenibacillaceae</taxon>
        <taxon>Cohnella</taxon>
    </lineage>
</organism>
<reference evidence="1 2" key="1">
    <citation type="submission" date="2020-08" db="EMBL/GenBank/DDBJ databases">
        <title>Cohnella phylogeny.</title>
        <authorList>
            <person name="Dunlap C."/>
        </authorList>
    </citation>
    <scope>NUCLEOTIDE SEQUENCE [LARGE SCALE GENOMIC DNA]</scope>
    <source>
        <strain evidence="1 2">DSM 28246</strain>
    </source>
</reference>
<comment type="caution">
    <text evidence="1">The sequence shown here is derived from an EMBL/GenBank/DDBJ whole genome shotgun (WGS) entry which is preliminary data.</text>
</comment>